<keyword evidence="2" id="KW-1185">Reference proteome</keyword>
<dbReference type="RefSeq" id="WP_183819041.1">
    <property type="nucleotide sequence ID" value="NZ_JACHOB010000005.1"/>
</dbReference>
<protein>
    <submittedName>
        <fullName evidence="1">Uncharacterized protein</fullName>
    </submittedName>
</protein>
<name>A0A840I6R7_9PROT</name>
<dbReference type="EMBL" id="JACHOB010000005">
    <property type="protein sequence ID" value="MBB4659951.1"/>
    <property type="molecule type" value="Genomic_DNA"/>
</dbReference>
<dbReference type="Proteomes" id="UP000563524">
    <property type="component" value="Unassembled WGS sequence"/>
</dbReference>
<evidence type="ECO:0000313" key="1">
    <source>
        <dbReference type="EMBL" id="MBB4659951.1"/>
    </source>
</evidence>
<reference evidence="1 2" key="1">
    <citation type="submission" date="2020-08" db="EMBL/GenBank/DDBJ databases">
        <title>Genomic Encyclopedia of Type Strains, Phase IV (KMG-IV): sequencing the most valuable type-strain genomes for metagenomic binning, comparative biology and taxonomic classification.</title>
        <authorList>
            <person name="Goeker M."/>
        </authorList>
    </citation>
    <scope>NUCLEOTIDE SEQUENCE [LARGE SCALE GENOMIC DNA]</scope>
    <source>
        <strain evidence="1 2">DSM 102850</strain>
    </source>
</reference>
<dbReference type="AlphaFoldDB" id="A0A840I6R7"/>
<sequence>MILRAERLCSATKSPDFGEQLRRYHVLMVLPVRDRTRWKVASRQLAEHGIDVDPETLRKFFKGRGGTAFQRWLDAAAAEFDTVVR</sequence>
<gene>
    <name evidence="1" type="ORF">GGQ59_002492</name>
</gene>
<proteinExistence type="predicted"/>
<evidence type="ECO:0000313" key="2">
    <source>
        <dbReference type="Proteomes" id="UP000563524"/>
    </source>
</evidence>
<accession>A0A840I6R7</accession>
<organism evidence="1 2">
    <name type="scientific">Parvularcula dongshanensis</name>
    <dbReference type="NCBI Taxonomy" id="1173995"/>
    <lineage>
        <taxon>Bacteria</taxon>
        <taxon>Pseudomonadati</taxon>
        <taxon>Pseudomonadota</taxon>
        <taxon>Alphaproteobacteria</taxon>
        <taxon>Parvularculales</taxon>
        <taxon>Parvularculaceae</taxon>
        <taxon>Parvularcula</taxon>
    </lineage>
</organism>
<comment type="caution">
    <text evidence="1">The sequence shown here is derived from an EMBL/GenBank/DDBJ whole genome shotgun (WGS) entry which is preliminary data.</text>
</comment>